<keyword evidence="2" id="KW-1185">Reference proteome</keyword>
<evidence type="ECO:0000313" key="1">
    <source>
        <dbReference type="EMBL" id="OWZ13152.1"/>
    </source>
</evidence>
<protein>
    <recommendedName>
        <fullName evidence="3">MULE transposase domain-containing protein</fullName>
    </recommendedName>
</protein>
<dbReference type="OrthoDB" id="90756at2759"/>
<gene>
    <name evidence="1" type="ORF">PHMEG_00013577</name>
</gene>
<dbReference type="Proteomes" id="UP000198211">
    <property type="component" value="Unassembled WGS sequence"/>
</dbReference>
<dbReference type="EMBL" id="NBNE01001657">
    <property type="protein sequence ID" value="OWZ13152.1"/>
    <property type="molecule type" value="Genomic_DNA"/>
</dbReference>
<name>A0A225W6E3_9STRA</name>
<evidence type="ECO:0000313" key="2">
    <source>
        <dbReference type="Proteomes" id="UP000198211"/>
    </source>
</evidence>
<comment type="caution">
    <text evidence="1">The sequence shown here is derived from an EMBL/GenBank/DDBJ whole genome shotgun (WGS) entry which is preliminary data.</text>
</comment>
<reference evidence="2" key="1">
    <citation type="submission" date="2017-03" db="EMBL/GenBank/DDBJ databases">
        <title>Phytopthora megakarya and P. palmivora, two closely related causual agents of cacao black pod achieved similar genome size and gene model numbers by different mechanisms.</title>
        <authorList>
            <person name="Ali S."/>
            <person name="Shao J."/>
            <person name="Larry D.J."/>
            <person name="Kronmiller B."/>
            <person name="Shen D."/>
            <person name="Strem M.D."/>
            <person name="Melnick R.L."/>
            <person name="Guiltinan M.J."/>
            <person name="Tyler B.M."/>
            <person name="Meinhardt L.W."/>
            <person name="Bailey B.A."/>
        </authorList>
    </citation>
    <scope>NUCLEOTIDE SEQUENCE [LARGE SCALE GENOMIC DNA]</scope>
    <source>
        <strain evidence="2">zdho120</strain>
    </source>
</reference>
<organism evidence="1 2">
    <name type="scientific">Phytophthora megakarya</name>
    <dbReference type="NCBI Taxonomy" id="4795"/>
    <lineage>
        <taxon>Eukaryota</taxon>
        <taxon>Sar</taxon>
        <taxon>Stramenopiles</taxon>
        <taxon>Oomycota</taxon>
        <taxon>Peronosporomycetes</taxon>
        <taxon>Peronosporales</taxon>
        <taxon>Peronosporaceae</taxon>
        <taxon>Phytophthora</taxon>
    </lineage>
</organism>
<sequence length="183" mass="20815">MDGCWTECPGSWSTSTLLKPFEAISFIKYFNVFYTNDGKRQRMVGMGHPDLIRLLTYPGVSIFIDGTFSITPKPFKQTIIVMCHDTSYDVYIPAKGEWTHWHCLDWARVLGKMKMTPASITRDFEAALINAVHDQFSGTQMVGILFHWKQAIRRKLVELRIPANQIEESMSAGAIDVLTVIPI</sequence>
<dbReference type="AlphaFoldDB" id="A0A225W6E3"/>
<proteinExistence type="predicted"/>
<evidence type="ECO:0008006" key="3">
    <source>
        <dbReference type="Google" id="ProtNLM"/>
    </source>
</evidence>
<accession>A0A225W6E3</accession>